<comment type="caution">
    <text evidence="1">The sequence shown here is derived from an EMBL/GenBank/DDBJ whole genome shotgun (WGS) entry which is preliminary data.</text>
</comment>
<dbReference type="AlphaFoldDB" id="A0AAV7RVS7"/>
<name>A0AAV7RVS7_PLEWA</name>
<dbReference type="EMBL" id="JANPWB010000009">
    <property type="protein sequence ID" value="KAJ1155015.1"/>
    <property type="molecule type" value="Genomic_DNA"/>
</dbReference>
<sequence>MRPLPCTRELLYSGYHRAGRTLQQQPRFLPALPDPNSAQALRFVYLPLDASSLLTSISAAPPGGSDISLSRRDSSSTRWKGFLSKGHRGAPVQTDLFLQPSNVALWLDRLKWLSGR</sequence>
<proteinExistence type="predicted"/>
<evidence type="ECO:0000313" key="2">
    <source>
        <dbReference type="Proteomes" id="UP001066276"/>
    </source>
</evidence>
<organism evidence="1 2">
    <name type="scientific">Pleurodeles waltl</name>
    <name type="common">Iberian ribbed newt</name>
    <dbReference type="NCBI Taxonomy" id="8319"/>
    <lineage>
        <taxon>Eukaryota</taxon>
        <taxon>Metazoa</taxon>
        <taxon>Chordata</taxon>
        <taxon>Craniata</taxon>
        <taxon>Vertebrata</taxon>
        <taxon>Euteleostomi</taxon>
        <taxon>Amphibia</taxon>
        <taxon>Batrachia</taxon>
        <taxon>Caudata</taxon>
        <taxon>Salamandroidea</taxon>
        <taxon>Salamandridae</taxon>
        <taxon>Pleurodelinae</taxon>
        <taxon>Pleurodeles</taxon>
    </lineage>
</organism>
<dbReference type="Proteomes" id="UP001066276">
    <property type="component" value="Chromosome 5"/>
</dbReference>
<keyword evidence="2" id="KW-1185">Reference proteome</keyword>
<gene>
    <name evidence="1" type="ORF">NDU88_007751</name>
</gene>
<evidence type="ECO:0000313" key="1">
    <source>
        <dbReference type="EMBL" id="KAJ1155015.1"/>
    </source>
</evidence>
<reference evidence="1" key="1">
    <citation type="journal article" date="2022" name="bioRxiv">
        <title>Sequencing and chromosome-scale assembly of the giantPleurodeles waltlgenome.</title>
        <authorList>
            <person name="Brown T."/>
            <person name="Elewa A."/>
            <person name="Iarovenko S."/>
            <person name="Subramanian E."/>
            <person name="Araus A.J."/>
            <person name="Petzold A."/>
            <person name="Susuki M."/>
            <person name="Suzuki K.-i.T."/>
            <person name="Hayashi T."/>
            <person name="Toyoda A."/>
            <person name="Oliveira C."/>
            <person name="Osipova E."/>
            <person name="Leigh N.D."/>
            <person name="Simon A."/>
            <person name="Yun M.H."/>
        </authorList>
    </citation>
    <scope>NUCLEOTIDE SEQUENCE</scope>
    <source>
        <strain evidence="1">20211129_DDA</strain>
        <tissue evidence="1">Liver</tissue>
    </source>
</reference>
<protein>
    <submittedName>
        <fullName evidence="1">Uncharacterized protein</fullName>
    </submittedName>
</protein>
<accession>A0AAV7RVS7</accession>